<gene>
    <name evidence="3" type="ORF">EEL30_25880</name>
</gene>
<accession>A0A518VEI2</accession>
<dbReference type="AlphaFoldDB" id="A0A518VEI2"/>
<name>A0A518VEI2_BRELA</name>
<dbReference type="PANTHER" id="PTHR43798:SF33">
    <property type="entry name" value="HYDROLASE, PUTATIVE (AFU_ORTHOLOGUE AFUA_2G14860)-RELATED"/>
    <property type="match status" value="1"/>
</dbReference>
<organism evidence="3 4">
    <name type="scientific">Brevibacillus laterosporus</name>
    <name type="common">Bacillus laterosporus</name>
    <dbReference type="NCBI Taxonomy" id="1465"/>
    <lineage>
        <taxon>Bacteria</taxon>
        <taxon>Bacillati</taxon>
        <taxon>Bacillota</taxon>
        <taxon>Bacilli</taxon>
        <taxon>Bacillales</taxon>
        <taxon>Paenibacillaceae</taxon>
        <taxon>Brevibacillus</taxon>
    </lineage>
</organism>
<feature type="signal peptide" evidence="1">
    <location>
        <begin position="1"/>
        <end position="21"/>
    </location>
</feature>
<dbReference type="Proteomes" id="UP000319432">
    <property type="component" value="Chromosome"/>
</dbReference>
<evidence type="ECO:0000313" key="4">
    <source>
        <dbReference type="Proteomes" id="UP000319432"/>
    </source>
</evidence>
<reference evidence="3 4" key="1">
    <citation type="submission" date="2018-11" db="EMBL/GenBank/DDBJ databases">
        <title>Phylogenetic determinants of toxin gene distribution in genomes of Brevibacillus laterosporus.</title>
        <authorList>
            <person name="Glare T.R."/>
            <person name="Durrant A."/>
            <person name="Berry C."/>
            <person name="Palma L."/>
            <person name="Ormskirk M."/>
            <person name="Cox M.O."/>
        </authorList>
    </citation>
    <scope>NUCLEOTIDE SEQUENCE [LARGE SCALE GENOMIC DNA]</scope>
    <source>
        <strain evidence="3 4">1821L</strain>
    </source>
</reference>
<dbReference type="InterPro" id="IPR000073">
    <property type="entry name" value="AB_hydrolase_1"/>
</dbReference>
<evidence type="ECO:0000256" key="1">
    <source>
        <dbReference type="SAM" id="SignalP"/>
    </source>
</evidence>
<proteinExistence type="predicted"/>
<dbReference type="SUPFAM" id="SSF53474">
    <property type="entry name" value="alpha/beta-Hydrolases"/>
    <property type="match status" value="1"/>
</dbReference>
<dbReference type="InterPro" id="IPR029058">
    <property type="entry name" value="AB_hydrolase_fold"/>
</dbReference>
<dbReference type="PROSITE" id="PS51257">
    <property type="entry name" value="PROKAR_LIPOPROTEIN"/>
    <property type="match status" value="1"/>
</dbReference>
<evidence type="ECO:0000313" key="3">
    <source>
        <dbReference type="EMBL" id="QDX95405.1"/>
    </source>
</evidence>
<protein>
    <submittedName>
        <fullName evidence="3">Alpha/beta fold hydrolase</fullName>
    </submittedName>
</protein>
<dbReference type="EMBL" id="CP033464">
    <property type="protein sequence ID" value="QDX95405.1"/>
    <property type="molecule type" value="Genomic_DNA"/>
</dbReference>
<feature type="chain" id="PRO_5038927968" evidence="1">
    <location>
        <begin position="22"/>
        <end position="354"/>
    </location>
</feature>
<dbReference type="GO" id="GO:0016787">
    <property type="term" value="F:hydrolase activity"/>
    <property type="evidence" value="ECO:0007669"/>
    <property type="project" value="UniProtKB-KW"/>
</dbReference>
<keyword evidence="3" id="KW-0378">Hydrolase</keyword>
<sequence length="354" mass="39981">MKIKFVSKALISLACFTLLTACTKSQEPVKQTDSATVLQEEFNVPQGQEQLYLLHKSLSTKKEYTSDEVILFLEPFSVPTAKAFDVPQYSWMEEYASKGYDTWAMDFRGFGNSSRPKEMSAPALDNPPVIHVDDATQDLETVVKWIQTKRNVSKIHIVGWSYGGVVAGNYAISHPQDINKLVLYGYMHGFTLPMMTKPFENPKKAGQFNPSLPAYQVVDYEKGMHHWHMMIGDKKIVENNSMTAVKGVFLSSDPQSDQNKGAVRRPFGPLEDLFSIWSNKPLYDASKISVPTLVIYGKDDLFADQGMLNKLTGTQEKKEVVIPDATHWAIYEKNRDTLMQETLKFLTDEEGGKK</sequence>
<dbReference type="GO" id="GO:0016020">
    <property type="term" value="C:membrane"/>
    <property type="evidence" value="ECO:0007669"/>
    <property type="project" value="TreeGrafter"/>
</dbReference>
<dbReference type="PANTHER" id="PTHR43798">
    <property type="entry name" value="MONOACYLGLYCEROL LIPASE"/>
    <property type="match status" value="1"/>
</dbReference>
<evidence type="ECO:0000259" key="2">
    <source>
        <dbReference type="Pfam" id="PF00561"/>
    </source>
</evidence>
<dbReference type="Pfam" id="PF00561">
    <property type="entry name" value="Abhydrolase_1"/>
    <property type="match status" value="1"/>
</dbReference>
<keyword evidence="1" id="KW-0732">Signal</keyword>
<dbReference type="OrthoDB" id="9773293at2"/>
<dbReference type="InterPro" id="IPR050266">
    <property type="entry name" value="AB_hydrolase_sf"/>
</dbReference>
<keyword evidence="4" id="KW-1185">Reference proteome</keyword>
<dbReference type="Gene3D" id="3.40.50.1820">
    <property type="entry name" value="alpha/beta hydrolase"/>
    <property type="match status" value="1"/>
</dbReference>
<feature type="domain" description="AB hydrolase-1" evidence="2">
    <location>
        <begin position="88"/>
        <end position="333"/>
    </location>
</feature>